<sequence>MYQNKHAINMYKKSNLFSLKDKILNANPKELIDIVFDILHSELRKSIFLIKNNQISMKGESISYSISMIESVLIPALHNDENFMLAQNLKSLYIYCIRVLLEANLNNDVKKIKHVNDLLRKVSSAWKLIK</sequence>
<comment type="subcellular location">
    <subcellularLocation>
        <location evidence="1 6">Cytoplasm</location>
        <location evidence="1 6">Cytosol</location>
    </subcellularLocation>
</comment>
<dbReference type="InterPro" id="IPR036584">
    <property type="entry name" value="FliS_sf"/>
</dbReference>
<organism evidence="7 8">
    <name type="scientific">Wigglesworthia glossinidia endosymbiont of Glossina morsitans morsitans</name>
    <name type="common">Yale colony</name>
    <dbReference type="NCBI Taxonomy" id="1142511"/>
    <lineage>
        <taxon>Bacteria</taxon>
        <taxon>Pseudomonadati</taxon>
        <taxon>Pseudomonadota</taxon>
        <taxon>Gammaproteobacteria</taxon>
        <taxon>Enterobacterales</taxon>
        <taxon>Erwiniaceae</taxon>
        <taxon>Wigglesworthia</taxon>
    </lineage>
</organism>
<proteinExistence type="inferred from homology"/>
<dbReference type="Gene3D" id="1.20.120.340">
    <property type="entry name" value="Flagellar protein FliS"/>
    <property type="match status" value="1"/>
</dbReference>
<dbReference type="EMBL" id="CP003315">
    <property type="protein sequence ID" value="AFA40926.1"/>
    <property type="molecule type" value="Genomic_DNA"/>
</dbReference>
<name>H6Q5M2_WIGGL</name>
<dbReference type="Pfam" id="PF02561">
    <property type="entry name" value="FliS"/>
    <property type="match status" value="1"/>
</dbReference>
<dbReference type="NCBIfam" id="TIGR00208">
    <property type="entry name" value="fliS"/>
    <property type="match status" value="1"/>
</dbReference>
<dbReference type="PIRSF" id="PIRSF039090">
    <property type="entry name" value="Flis"/>
    <property type="match status" value="1"/>
</dbReference>
<evidence type="ECO:0000313" key="7">
    <source>
        <dbReference type="EMBL" id="AFA40926.1"/>
    </source>
</evidence>
<keyword evidence="3 6" id="KW-0963">Cytoplasm</keyword>
<dbReference type="AlphaFoldDB" id="H6Q5M2"/>
<evidence type="ECO:0000256" key="6">
    <source>
        <dbReference type="PIRNR" id="PIRNR039090"/>
    </source>
</evidence>
<dbReference type="Proteomes" id="UP000009061">
    <property type="component" value="Chromosome"/>
</dbReference>
<dbReference type="HOGENOM" id="CLU_080373_1_1_6"/>
<dbReference type="GO" id="GO:0005829">
    <property type="term" value="C:cytosol"/>
    <property type="evidence" value="ECO:0007669"/>
    <property type="project" value="UniProtKB-SubCell"/>
</dbReference>
<dbReference type="PANTHER" id="PTHR34773:SF1">
    <property type="entry name" value="FLAGELLAR SECRETION CHAPERONE FLIS"/>
    <property type="match status" value="1"/>
</dbReference>
<dbReference type="PANTHER" id="PTHR34773">
    <property type="entry name" value="FLAGELLAR SECRETION CHAPERONE FLIS"/>
    <property type="match status" value="1"/>
</dbReference>
<keyword evidence="7" id="KW-0969">Cilium</keyword>
<evidence type="ECO:0000256" key="5">
    <source>
        <dbReference type="ARBA" id="ARBA00023186"/>
    </source>
</evidence>
<dbReference type="OrthoDB" id="9792010at2"/>
<evidence type="ECO:0000256" key="2">
    <source>
        <dbReference type="ARBA" id="ARBA00008787"/>
    </source>
</evidence>
<dbReference type="KEGG" id="wgl:WIGMOR_0066"/>
<accession>H6Q5M2</accession>
<evidence type="ECO:0000256" key="1">
    <source>
        <dbReference type="ARBA" id="ARBA00004514"/>
    </source>
</evidence>
<dbReference type="SUPFAM" id="SSF101116">
    <property type="entry name" value="Flagellar export chaperone FliS"/>
    <property type="match status" value="1"/>
</dbReference>
<keyword evidence="5" id="KW-0143">Chaperone</keyword>
<evidence type="ECO:0000256" key="4">
    <source>
        <dbReference type="ARBA" id="ARBA00022795"/>
    </source>
</evidence>
<keyword evidence="7" id="KW-0966">Cell projection</keyword>
<dbReference type="CDD" id="cd16098">
    <property type="entry name" value="FliS"/>
    <property type="match status" value="1"/>
</dbReference>
<keyword evidence="7" id="KW-0282">Flagellum</keyword>
<gene>
    <name evidence="7" type="primary">fliS</name>
    <name evidence="7" type="ORF">WIGMOR_0066</name>
</gene>
<dbReference type="GO" id="GO:0044780">
    <property type="term" value="P:bacterial-type flagellum assembly"/>
    <property type="evidence" value="ECO:0007669"/>
    <property type="project" value="InterPro"/>
</dbReference>
<protein>
    <recommendedName>
        <fullName evidence="6">Flagellar secretion chaperone FliS</fullName>
    </recommendedName>
</protein>
<reference evidence="7 8" key="1">
    <citation type="journal article" date="2012" name="MBio">
        <title>Insight into the transmission biology and species-specific functional capabilities of tsetse (Diptera: glossinidae) obligate symbiont wigglesworthia.</title>
        <authorList>
            <person name="Rio R.V."/>
            <person name="Symula R.E."/>
            <person name="Wang J."/>
            <person name="Lohs C."/>
            <person name="Wu Y.N."/>
            <person name="Snyder A.K."/>
            <person name="Bjornson R.D."/>
            <person name="Oshima K."/>
            <person name="Biehl B.S."/>
            <person name="Perna N.T."/>
            <person name="Hattori M."/>
            <person name="Aksoy S."/>
        </authorList>
    </citation>
    <scope>NUCLEOTIDE SEQUENCE [LARGE SCALE GENOMIC DNA]</scope>
    <source>
        <strain evidence="7">WGM</strain>
    </source>
</reference>
<dbReference type="eggNOG" id="COG1516">
    <property type="taxonomic scope" value="Bacteria"/>
</dbReference>
<dbReference type="STRING" id="1142511.WIGMOR_0066"/>
<keyword evidence="4 6" id="KW-1005">Bacterial flagellum biogenesis</keyword>
<evidence type="ECO:0000256" key="3">
    <source>
        <dbReference type="ARBA" id="ARBA00022490"/>
    </source>
</evidence>
<dbReference type="RefSeq" id="WP_014353865.1">
    <property type="nucleotide sequence ID" value="NC_016893.1"/>
</dbReference>
<keyword evidence="8" id="KW-1185">Reference proteome</keyword>
<dbReference type="InterPro" id="IPR003713">
    <property type="entry name" value="FliS"/>
</dbReference>
<evidence type="ECO:0000313" key="8">
    <source>
        <dbReference type="Proteomes" id="UP000009061"/>
    </source>
</evidence>
<dbReference type="GO" id="GO:0071973">
    <property type="term" value="P:bacterial-type flagellum-dependent cell motility"/>
    <property type="evidence" value="ECO:0007669"/>
    <property type="project" value="TreeGrafter"/>
</dbReference>
<comment type="similarity">
    <text evidence="2 6">Belongs to the FliS family.</text>
</comment>